<dbReference type="Gene3D" id="3.60.60.10">
    <property type="entry name" value="Penicillin V Acylase, Chain A"/>
    <property type="match status" value="1"/>
</dbReference>
<accession>A0A0R1REZ5</accession>
<dbReference type="InterPro" id="IPR029055">
    <property type="entry name" value="Ntn_hydrolases_N"/>
</dbReference>
<comment type="similarity">
    <text evidence="1">Belongs to the peptidase C59 family.</text>
</comment>
<dbReference type="Proteomes" id="UP000051697">
    <property type="component" value="Unassembled WGS sequence"/>
</dbReference>
<evidence type="ECO:0000313" key="4">
    <source>
        <dbReference type="EMBL" id="KRL55366.1"/>
    </source>
</evidence>
<evidence type="ECO:0000256" key="1">
    <source>
        <dbReference type="ARBA" id="ARBA00006625"/>
    </source>
</evidence>
<dbReference type="EMBL" id="AZFE01000031">
    <property type="protein sequence ID" value="KRL55366.1"/>
    <property type="molecule type" value="Genomic_DNA"/>
</dbReference>
<organism evidence="4 5">
    <name type="scientific">Paucilactobacillus oligofermentans DSM 15707 = LMG 22743</name>
    <dbReference type="NCBI Taxonomy" id="1423778"/>
    <lineage>
        <taxon>Bacteria</taxon>
        <taxon>Bacillati</taxon>
        <taxon>Bacillota</taxon>
        <taxon>Bacilli</taxon>
        <taxon>Lactobacillales</taxon>
        <taxon>Lactobacillaceae</taxon>
        <taxon>Paucilactobacillus</taxon>
    </lineage>
</organism>
<dbReference type="CDD" id="cd00542">
    <property type="entry name" value="Ntn_PVA"/>
    <property type="match status" value="1"/>
</dbReference>
<evidence type="ECO:0000313" key="5">
    <source>
        <dbReference type="Proteomes" id="UP000051697"/>
    </source>
</evidence>
<dbReference type="SUPFAM" id="SSF56235">
    <property type="entry name" value="N-terminal nucleophile aminohydrolases (Ntn hydrolases)"/>
    <property type="match status" value="1"/>
</dbReference>
<dbReference type="OrthoDB" id="9794717at2"/>
<keyword evidence="2" id="KW-0378">Hydrolase</keyword>
<dbReference type="InterPro" id="IPR052193">
    <property type="entry name" value="Peptidase_C59"/>
</dbReference>
<dbReference type="PATRIC" id="fig|1423778.4.peg.995"/>
<keyword evidence="5" id="KW-1185">Reference proteome</keyword>
<dbReference type="STRING" id="1423778.FC70_GL000962"/>
<comment type="caution">
    <text evidence="4">The sequence shown here is derived from an EMBL/GenBank/DDBJ whole genome shotgun (WGS) entry which is preliminary data.</text>
</comment>
<proteinExistence type="inferred from homology"/>
<protein>
    <submittedName>
        <fullName evidence="4">Penicillin acylase</fullName>
    </submittedName>
</protein>
<evidence type="ECO:0000259" key="3">
    <source>
        <dbReference type="Pfam" id="PF02275"/>
    </source>
</evidence>
<dbReference type="AlphaFoldDB" id="A0A0R1REZ5"/>
<sequence>MCTSIYQIAIDGTHVLSRTMDWPSLESSPVFLPRNFKWQSVYDHHEYHNKYAFIGGGKVTKSRSDVSDGVNEFGLCAQKLTFANGTKHSEQRDASKIQLASFEFVFWVLGNVKSVDDLEQHLNEIELMADTFSDLKYGNPELHFAFTDVTGRTIIVEPTQMPMKIIDNPLGIVTNVPNFDRQIERLGDYVNFTDDFNNGVVPLNTPKVTTGNLSGKSIPPGSYSPGARFIRAAYFKERADQPQDETQAIVSSWHLLDSVSVPKNSEHQLTYSVYRAATVAESKTYYFQSYHREGIVKLQLKPEMLNLTEPQVYVVKDELAVKNLN</sequence>
<dbReference type="KEGG" id="lol:LACOL_0335"/>
<feature type="domain" description="Choloylglycine hydrolase/NAAA C-terminal" evidence="3">
    <location>
        <begin position="2"/>
        <end position="313"/>
    </location>
</feature>
<dbReference type="PANTHER" id="PTHR35527:SF2">
    <property type="entry name" value="HYDROLASE"/>
    <property type="match status" value="1"/>
</dbReference>
<dbReference type="GO" id="GO:0016787">
    <property type="term" value="F:hydrolase activity"/>
    <property type="evidence" value="ECO:0007669"/>
    <property type="project" value="UniProtKB-KW"/>
</dbReference>
<dbReference type="RefSeq" id="WP_057889915.1">
    <property type="nucleotide sequence ID" value="NZ_AZFE01000031.1"/>
</dbReference>
<evidence type="ECO:0000256" key="2">
    <source>
        <dbReference type="ARBA" id="ARBA00022801"/>
    </source>
</evidence>
<reference evidence="4 5" key="1">
    <citation type="journal article" date="2015" name="Genome Announc.">
        <title>Expanding the biotechnology potential of lactobacilli through comparative genomics of 213 strains and associated genera.</title>
        <authorList>
            <person name="Sun Z."/>
            <person name="Harris H.M."/>
            <person name="McCann A."/>
            <person name="Guo C."/>
            <person name="Argimon S."/>
            <person name="Zhang W."/>
            <person name="Yang X."/>
            <person name="Jeffery I.B."/>
            <person name="Cooney J.C."/>
            <person name="Kagawa T.F."/>
            <person name="Liu W."/>
            <person name="Song Y."/>
            <person name="Salvetti E."/>
            <person name="Wrobel A."/>
            <person name="Rasinkangas P."/>
            <person name="Parkhill J."/>
            <person name="Rea M.C."/>
            <person name="O'Sullivan O."/>
            <person name="Ritari J."/>
            <person name="Douillard F.P."/>
            <person name="Paul Ross R."/>
            <person name="Yang R."/>
            <person name="Briner A.E."/>
            <person name="Felis G.E."/>
            <person name="de Vos W.M."/>
            <person name="Barrangou R."/>
            <person name="Klaenhammer T.R."/>
            <person name="Caufield P.W."/>
            <person name="Cui Y."/>
            <person name="Zhang H."/>
            <person name="O'Toole P.W."/>
        </authorList>
    </citation>
    <scope>NUCLEOTIDE SEQUENCE [LARGE SCALE GENOMIC DNA]</scope>
    <source>
        <strain evidence="4 5">DSM 15707</strain>
    </source>
</reference>
<dbReference type="InterPro" id="IPR029132">
    <property type="entry name" value="CBAH/NAAA_C"/>
</dbReference>
<gene>
    <name evidence="4" type="ORF">FC70_GL000962</name>
</gene>
<dbReference type="PANTHER" id="PTHR35527">
    <property type="entry name" value="CHOLOYLGLYCINE HYDROLASE"/>
    <property type="match status" value="1"/>
</dbReference>
<dbReference type="Pfam" id="PF02275">
    <property type="entry name" value="CBAH"/>
    <property type="match status" value="1"/>
</dbReference>
<name>A0A0R1REZ5_9LACO</name>